<dbReference type="AlphaFoldDB" id="A0AAP4BX04"/>
<feature type="chain" id="PRO_5042823172" evidence="1">
    <location>
        <begin position="21"/>
        <end position="51"/>
    </location>
</feature>
<dbReference type="RefSeq" id="WP_005285046.1">
    <property type="nucleotide sequence ID" value="NZ_CP100375.1"/>
</dbReference>
<proteinExistence type="predicted"/>
<organism evidence="2 3">
    <name type="scientific">Corynebacterium accolens</name>
    <dbReference type="NCBI Taxonomy" id="38284"/>
    <lineage>
        <taxon>Bacteria</taxon>
        <taxon>Bacillati</taxon>
        <taxon>Actinomycetota</taxon>
        <taxon>Actinomycetes</taxon>
        <taxon>Mycobacteriales</taxon>
        <taxon>Corynebacteriaceae</taxon>
        <taxon>Corynebacterium</taxon>
    </lineage>
</organism>
<sequence length="51" mass="5519">MQTALASILTPLMMSTSLFGADLTPGDLPHNTKYESSVELVFGCPAPWCFE</sequence>
<name>A0AAP4BX04_9CORY</name>
<accession>A0AAP4BX04</accession>
<evidence type="ECO:0000256" key="1">
    <source>
        <dbReference type="SAM" id="SignalP"/>
    </source>
</evidence>
<evidence type="ECO:0000313" key="2">
    <source>
        <dbReference type="EMBL" id="MDK4334666.1"/>
    </source>
</evidence>
<dbReference type="EMBL" id="JASNVU010000004">
    <property type="protein sequence ID" value="MDK4334666.1"/>
    <property type="molecule type" value="Genomic_DNA"/>
</dbReference>
<evidence type="ECO:0000313" key="3">
    <source>
        <dbReference type="Proteomes" id="UP001230317"/>
    </source>
</evidence>
<gene>
    <name evidence="2" type="ORF">QPX58_04455</name>
</gene>
<comment type="caution">
    <text evidence="2">The sequence shown here is derived from an EMBL/GenBank/DDBJ whole genome shotgun (WGS) entry which is preliminary data.</text>
</comment>
<dbReference type="Proteomes" id="UP001230317">
    <property type="component" value="Unassembled WGS sequence"/>
</dbReference>
<protein>
    <submittedName>
        <fullName evidence="2">Uncharacterized protein</fullName>
    </submittedName>
</protein>
<feature type="signal peptide" evidence="1">
    <location>
        <begin position="1"/>
        <end position="20"/>
    </location>
</feature>
<keyword evidence="1" id="KW-0732">Signal</keyword>
<reference evidence="2" key="1">
    <citation type="submission" date="2023-05" db="EMBL/GenBank/DDBJ databases">
        <title>Metabolic capabilities are highly conserved among human nasal-associated Corynebacterium species in pangenomic analyses.</title>
        <authorList>
            <person name="Tran T.H."/>
            <person name="Roberts A.Q."/>
            <person name="Escapa I.F."/>
            <person name="Gao W."/>
            <person name="Conlan S."/>
            <person name="Kong H."/>
            <person name="Segre J.A."/>
            <person name="Kelly M.S."/>
            <person name="Lemon K.P."/>
        </authorList>
    </citation>
    <scope>NUCLEOTIDE SEQUENCE</scope>
    <source>
        <strain evidence="2">KPL2618</strain>
    </source>
</reference>